<dbReference type="Proteomes" id="UP000019482">
    <property type="component" value="Unassembled WGS sequence"/>
</dbReference>
<organism evidence="1 2">
    <name type="scientific">Clostridium tyrobutyricum DIVETGP</name>
    <dbReference type="NCBI Taxonomy" id="1408889"/>
    <lineage>
        <taxon>Bacteria</taxon>
        <taxon>Bacillati</taxon>
        <taxon>Bacillota</taxon>
        <taxon>Clostridia</taxon>
        <taxon>Eubacteriales</taxon>
        <taxon>Clostridiaceae</taxon>
        <taxon>Clostridium</taxon>
    </lineage>
</organism>
<proteinExistence type="predicted"/>
<dbReference type="GeneID" id="29419823"/>
<gene>
    <name evidence="1" type="ORF">CTDIVETGP_1584</name>
</gene>
<protein>
    <submittedName>
        <fullName evidence="1">Uncharacterized protein</fullName>
    </submittedName>
</protein>
<name>W6N7Z3_CLOTY</name>
<sequence length="65" mass="7362">MDLNLRNAEIIVKAYFAGYPFWKAVGKVKRNAIELDGDELYDTETGKTIGEIDTATDEQVKNLLR</sequence>
<evidence type="ECO:0000313" key="1">
    <source>
        <dbReference type="EMBL" id="CDL91514.1"/>
    </source>
</evidence>
<dbReference type="AlphaFoldDB" id="W6N7Z3"/>
<comment type="caution">
    <text evidence="1">The sequence shown here is derived from an EMBL/GenBank/DDBJ whole genome shotgun (WGS) entry which is preliminary data.</text>
</comment>
<reference evidence="1 2" key="1">
    <citation type="journal article" date="2015" name="Genome Announc.">
        <title>Draft Genome Sequence of Clostridium tyrobutyricum Strain DIVETGP, Isolated from Cow's Milk for Grana Padano Production.</title>
        <authorList>
            <person name="Soggiu A."/>
            <person name="Piras C."/>
            <person name="Gaiarsa S."/>
            <person name="Sassera D."/>
            <person name="Roncada P."/>
            <person name="Bendixen E."/>
            <person name="Brasca M."/>
            <person name="Bonizzi L."/>
        </authorList>
    </citation>
    <scope>NUCLEOTIDE SEQUENCE [LARGE SCALE GENOMIC DNA]</scope>
    <source>
        <strain evidence="1 2">DIVETGP</strain>
    </source>
</reference>
<accession>W6N7Z3</accession>
<evidence type="ECO:0000313" key="2">
    <source>
        <dbReference type="Proteomes" id="UP000019482"/>
    </source>
</evidence>
<dbReference type="RefSeq" id="WP_017895746.1">
    <property type="nucleotide sequence ID" value="NZ_CBXI010000024.1"/>
</dbReference>
<dbReference type="EMBL" id="CBXI010000024">
    <property type="protein sequence ID" value="CDL91514.1"/>
    <property type="molecule type" value="Genomic_DNA"/>
</dbReference>
<keyword evidence="2" id="KW-1185">Reference proteome</keyword>